<evidence type="ECO:0000313" key="1">
    <source>
        <dbReference type="EnsemblPlants" id="PGSC0003DMT400091490"/>
    </source>
</evidence>
<dbReference type="InParanoid" id="M1DMR0"/>
<evidence type="ECO:0000313" key="2">
    <source>
        <dbReference type="Proteomes" id="UP000011115"/>
    </source>
</evidence>
<dbReference type="EnsemblPlants" id="PGSC0003DMT400091490">
    <property type="protein sequence ID" value="PGSC0003DMT400091490"/>
    <property type="gene ID" value="PGSC0003DMG400041061"/>
</dbReference>
<dbReference type="AlphaFoldDB" id="M1DMR0"/>
<sequence>MCCEGPFGECFAKLFGDTPTTPLHRQLDLFLQHRQLDLFLQHSAHWNKRRSPGRSATRQLGSAIFRPSFLRSFQPPCSFLPSSVHALPQTPNTCNLRIFIRY</sequence>
<dbReference type="Gramene" id="PGSC0003DMT400091490">
    <property type="protein sequence ID" value="PGSC0003DMT400091490"/>
    <property type="gene ID" value="PGSC0003DMG400041061"/>
</dbReference>
<dbReference type="PaxDb" id="4113-PGSC0003DMT400091490"/>
<proteinExistence type="predicted"/>
<protein>
    <submittedName>
        <fullName evidence="1">Uncharacterized protein</fullName>
    </submittedName>
</protein>
<reference evidence="1" key="2">
    <citation type="submission" date="2015-06" db="UniProtKB">
        <authorList>
            <consortium name="EnsemblPlants"/>
        </authorList>
    </citation>
    <scope>IDENTIFICATION</scope>
    <source>
        <strain evidence="1">DM1-3 516 R44</strain>
    </source>
</reference>
<organism evidence="1 2">
    <name type="scientific">Solanum tuberosum</name>
    <name type="common">Potato</name>
    <dbReference type="NCBI Taxonomy" id="4113"/>
    <lineage>
        <taxon>Eukaryota</taxon>
        <taxon>Viridiplantae</taxon>
        <taxon>Streptophyta</taxon>
        <taxon>Embryophyta</taxon>
        <taxon>Tracheophyta</taxon>
        <taxon>Spermatophyta</taxon>
        <taxon>Magnoliopsida</taxon>
        <taxon>eudicotyledons</taxon>
        <taxon>Gunneridae</taxon>
        <taxon>Pentapetalae</taxon>
        <taxon>asterids</taxon>
        <taxon>lamiids</taxon>
        <taxon>Solanales</taxon>
        <taxon>Solanaceae</taxon>
        <taxon>Solanoideae</taxon>
        <taxon>Solaneae</taxon>
        <taxon>Solanum</taxon>
    </lineage>
</organism>
<reference evidence="2" key="1">
    <citation type="journal article" date="2011" name="Nature">
        <title>Genome sequence and analysis of the tuber crop potato.</title>
        <authorList>
            <consortium name="The Potato Genome Sequencing Consortium"/>
        </authorList>
    </citation>
    <scope>NUCLEOTIDE SEQUENCE [LARGE SCALE GENOMIC DNA]</scope>
    <source>
        <strain evidence="2">cv. DM1-3 516 R44</strain>
    </source>
</reference>
<name>M1DMR0_SOLTU</name>
<dbReference type="HOGENOM" id="CLU_162985_0_0_1"/>
<accession>M1DMR0</accession>
<dbReference type="Proteomes" id="UP000011115">
    <property type="component" value="Unassembled WGS sequence"/>
</dbReference>
<keyword evidence="2" id="KW-1185">Reference proteome</keyword>